<evidence type="ECO:0000313" key="6">
    <source>
        <dbReference type="EMBL" id="MBW7570333.1"/>
    </source>
</evidence>
<sequence>MQELPFSKVISFDKAVGSSAQYSVKIEQEHFPRLSESCCSILEPIEANFRFFKDLQGLSTIEGSLKAKVTFVCQRCSKEFVKELNSTFSSTCDEQKAKSLKIDQKLDIVELNDDGTFNLLDFLEDCLLLEIPFITSHDEDDPECIENENGWSFGKIVKSSEDNPFAKLQSLKENLKK</sequence>
<keyword evidence="7" id="KW-1185">Reference proteome</keyword>
<evidence type="ECO:0000256" key="3">
    <source>
        <dbReference type="ARBA" id="ARBA00015716"/>
    </source>
</evidence>
<comment type="function">
    <text evidence="1">Plays a role in synthesis, processing and/or stability of 23S rRNA.</text>
</comment>
<evidence type="ECO:0000256" key="2">
    <source>
        <dbReference type="ARBA" id="ARBA00010740"/>
    </source>
</evidence>
<dbReference type="InterPro" id="IPR039255">
    <property type="entry name" value="YceD_bac"/>
</dbReference>
<evidence type="ECO:0000313" key="7">
    <source>
        <dbReference type="Proteomes" id="UP000731465"/>
    </source>
</evidence>
<gene>
    <name evidence="6" type="ORF">J5V48_05430</name>
</gene>
<comment type="caution">
    <text evidence="6">The sequence shown here is derived from an EMBL/GenBank/DDBJ whole genome shotgun (WGS) entry which is preliminary data.</text>
</comment>
<dbReference type="EMBL" id="JAGFNY010000014">
    <property type="protein sequence ID" value="MBW7570333.1"/>
    <property type="molecule type" value="Genomic_DNA"/>
</dbReference>
<dbReference type="InterPro" id="IPR003772">
    <property type="entry name" value="YceD"/>
</dbReference>
<dbReference type="PANTHER" id="PTHR38099">
    <property type="entry name" value="LARGE RIBOSOMAL RNA SUBUNIT ACCUMULATION PROTEIN YCED"/>
    <property type="match status" value="1"/>
</dbReference>
<accession>A0ABS7DGD5</accession>
<reference evidence="6 7" key="1">
    <citation type="submission" date="2021-03" db="EMBL/GenBank/DDBJ databases">
        <title>Succinivibrio sp. nov. isolated from feces of cow.</title>
        <authorList>
            <person name="Choi J.-Y."/>
        </authorList>
    </citation>
    <scope>NUCLEOTIDE SEQUENCE [LARGE SCALE GENOMIC DNA]</scope>
    <source>
        <strain evidence="6 7">AGMB01872</strain>
    </source>
</reference>
<dbReference type="Proteomes" id="UP000731465">
    <property type="component" value="Unassembled WGS sequence"/>
</dbReference>
<organism evidence="6 7">
    <name type="scientific">Succinivibrio faecicola</name>
    <dbReference type="NCBI Taxonomy" id="2820300"/>
    <lineage>
        <taxon>Bacteria</taxon>
        <taxon>Pseudomonadati</taxon>
        <taxon>Pseudomonadota</taxon>
        <taxon>Gammaproteobacteria</taxon>
        <taxon>Aeromonadales</taxon>
        <taxon>Succinivibrionaceae</taxon>
        <taxon>Succinivibrio</taxon>
    </lineage>
</organism>
<evidence type="ECO:0000256" key="4">
    <source>
        <dbReference type="ARBA" id="ARBA00022517"/>
    </source>
</evidence>
<protein>
    <recommendedName>
        <fullName evidence="3">Large ribosomal RNA subunit accumulation protein YceD</fullName>
    </recommendedName>
    <alternativeName>
        <fullName evidence="5">23S rRNA accumulation protein YceD</fullName>
    </alternativeName>
</protein>
<dbReference type="Pfam" id="PF02620">
    <property type="entry name" value="YceD"/>
    <property type="match status" value="1"/>
</dbReference>
<comment type="similarity">
    <text evidence="2">Belongs to the DUF177 domain family.</text>
</comment>
<dbReference type="PANTHER" id="PTHR38099:SF1">
    <property type="entry name" value="LARGE RIBOSOMAL RNA SUBUNIT ACCUMULATION PROTEIN YCED"/>
    <property type="match status" value="1"/>
</dbReference>
<dbReference type="RefSeq" id="WP_219937554.1">
    <property type="nucleotide sequence ID" value="NZ_JAGFNY010000014.1"/>
</dbReference>
<evidence type="ECO:0000256" key="1">
    <source>
        <dbReference type="ARBA" id="ARBA00002868"/>
    </source>
</evidence>
<keyword evidence="4" id="KW-0690">Ribosome biogenesis</keyword>
<evidence type="ECO:0000256" key="5">
    <source>
        <dbReference type="ARBA" id="ARBA00031841"/>
    </source>
</evidence>
<name>A0ABS7DGD5_9GAMM</name>
<proteinExistence type="inferred from homology"/>